<evidence type="ECO:0000313" key="5">
    <source>
        <dbReference type="EMBL" id="KAE8077759.1"/>
    </source>
</evidence>
<dbReference type="AlphaFoldDB" id="A0A5N6RFY3"/>
<organism evidence="5 6">
    <name type="scientific">Carpinus fangiana</name>
    <dbReference type="NCBI Taxonomy" id="176857"/>
    <lineage>
        <taxon>Eukaryota</taxon>
        <taxon>Viridiplantae</taxon>
        <taxon>Streptophyta</taxon>
        <taxon>Embryophyta</taxon>
        <taxon>Tracheophyta</taxon>
        <taxon>Spermatophyta</taxon>
        <taxon>Magnoliopsida</taxon>
        <taxon>eudicotyledons</taxon>
        <taxon>Gunneridae</taxon>
        <taxon>Pentapetalae</taxon>
        <taxon>rosids</taxon>
        <taxon>fabids</taxon>
        <taxon>Fagales</taxon>
        <taxon>Betulaceae</taxon>
        <taxon>Carpinus</taxon>
    </lineage>
</organism>
<accession>A0A5N6RFY3</accession>
<feature type="transmembrane region" description="Helical" evidence="3">
    <location>
        <begin position="777"/>
        <end position="801"/>
    </location>
</feature>
<dbReference type="Proteomes" id="UP000327013">
    <property type="component" value="Chromosome 6"/>
</dbReference>
<reference evidence="5 6" key="1">
    <citation type="submission" date="2019-06" db="EMBL/GenBank/DDBJ databases">
        <title>A chromosomal-level reference genome of Carpinus fangiana (Coryloideae, Betulaceae).</title>
        <authorList>
            <person name="Yang X."/>
            <person name="Wang Z."/>
            <person name="Zhang L."/>
            <person name="Hao G."/>
            <person name="Liu J."/>
            <person name="Yang Y."/>
        </authorList>
    </citation>
    <scope>NUCLEOTIDE SEQUENCE [LARGE SCALE GENOMIC DNA]</scope>
    <source>
        <strain evidence="5">Cfa_2016G</strain>
        <tissue evidence="5">Leaf</tissue>
    </source>
</reference>
<evidence type="ECO:0000313" key="6">
    <source>
        <dbReference type="Proteomes" id="UP000327013"/>
    </source>
</evidence>
<feature type="transmembrane region" description="Helical" evidence="3">
    <location>
        <begin position="1020"/>
        <end position="1040"/>
    </location>
</feature>
<dbReference type="GO" id="GO:0005524">
    <property type="term" value="F:ATP binding"/>
    <property type="evidence" value="ECO:0007669"/>
    <property type="project" value="UniProtKB-UniRule"/>
</dbReference>
<keyword evidence="1" id="KW-0067">ATP-binding</keyword>
<feature type="transmembrane region" description="Helical" evidence="3">
    <location>
        <begin position="1055"/>
        <end position="1072"/>
    </location>
</feature>
<dbReference type="GO" id="GO:0016603">
    <property type="term" value="F:glutaminyl-peptide cyclotransferase activity"/>
    <property type="evidence" value="ECO:0007669"/>
    <property type="project" value="InterPro"/>
</dbReference>
<dbReference type="PANTHER" id="PTHR37763:SF1">
    <property type="entry name" value="EXOSOME COMPLEX EXONUCLEASE"/>
    <property type="match status" value="1"/>
</dbReference>
<dbReference type="Gene3D" id="1.10.510.10">
    <property type="entry name" value="Transferase(Phosphotransferase) domain 1"/>
    <property type="match status" value="1"/>
</dbReference>
<feature type="binding site" evidence="1">
    <location>
        <position position="934"/>
    </location>
    <ligand>
        <name>ATP</name>
        <dbReference type="ChEBI" id="CHEBI:30616"/>
    </ligand>
</feature>
<sequence length="1190" mass="134805">MASGSLRKKKHSKRSNLKAHTAMASRPNSSSNHKKSYLIVSVLLVISAVVLLGISSSLWSKFKSHDESFPRIYTIEVVNEFPHDPHAFTQGLLYAGNNTIFESTGLNGESSVRKVALQSGKVEALHKMDDSYFGEGLTLLGERLFQVTWLKNTGFIYDRNNLNKFEKFTHQMQDGWGLATDGEVLFGSDGTSTLYLIDPQSFKVIGKKKVTYNGHEVHNLNELEFIDKEVWANVWQTDCIARVSPEDGTVLGWILLQTLRGKLLAAGNYGIDVLNGIAWDSEEKRIFVTGKLWPKLYEIKLDPAKKQYTSGYIEQFCLRKPKLVHGAKCLETKQNGALYVKVMLYHCSEVSHQEPLPCDWYEKTFPKIAKLSDLLRNVDWVDGGLVDVSDNSIFFDGQIEQKMKTFKSLARIFIGSPSVQQTVQKNVMAFSAPSTNCNPFVCFSSPSEREPMIVNSLTHVSNFLNISAQQRKLVRHTVCPQVTQQRIWTGALEEILNGLKYELDLLSCRCSSKGIKMGQQIVSSCLKFLADTAISSDHDSTSWMRLVPVKVVDSSASHKWEDVLEMFTDLIDCLKSERDLCFLVAKLEIMKEGLSQIRDVLIDKSIGYKEARHQESLVQKKLSKTLGHSSKCLFTLLLYYLYGQVRDIEVDICGGIYSIGENRFCLCMGRILTTKEDKIVWSGVRQLDRALGLFKFVWEAADLNLPKSFTVKICMHGFPQQIITQIEFPTAAAAYKSLSSFRRPVHAAHSLHYHNHLPPTMSFSDSISRKLFKHTSLWVLIILLSAFFVVLILVFISLCFICRRRRRKSYKENYFCLPNPIPCKPRRYDSYSMSSLDRRLLPRNIYEAEMSHGRSSEGHTGTTTQQHFIVTDDVESVLRYLPVAKDVWRGSTFSLKEIEMATNSLAKENVIGSGDYGVVYRGILLDNTRVAVKKLVRGSCQAEDFIAEVEAFGQVRHKNLVKLLGYCIEGTYRILVYEYVDNGNLYQWLHGSPEISPLTWSIRKNIIQGIAKGHMNVKTVLLFIFLVINVKIAKVSSYVAPESPSTDPFTEETDVYSFGILVMEIISGLIPVDSRQPQPYLIEWFKSVVANREISCVVDPKLPEMPSSKALKRIILVALHCVDPNINHRPKMGDVVHMLEQCDMLLNNARWIRRENSSHSRPEESLVAAASGDIRTEQIKVKAARNHCQH</sequence>
<dbReference type="InterPro" id="IPR017441">
    <property type="entry name" value="Protein_kinase_ATP_BS"/>
</dbReference>
<dbReference type="Pfam" id="PF05096">
    <property type="entry name" value="Glu_cyclase_2"/>
    <property type="match status" value="1"/>
</dbReference>
<dbReference type="SUPFAM" id="SSF63825">
    <property type="entry name" value="YWTD domain"/>
    <property type="match status" value="1"/>
</dbReference>
<feature type="transmembrane region" description="Helical" evidence="3">
    <location>
        <begin position="36"/>
        <end position="59"/>
    </location>
</feature>
<dbReference type="Pfam" id="PF07714">
    <property type="entry name" value="PK_Tyr_Ser-Thr"/>
    <property type="match status" value="2"/>
</dbReference>
<keyword evidence="3" id="KW-0472">Membrane</keyword>
<keyword evidence="1" id="KW-0547">Nucleotide-binding</keyword>
<dbReference type="OrthoDB" id="770241at2759"/>
<keyword evidence="3" id="KW-0812">Transmembrane</keyword>
<evidence type="ECO:0000256" key="1">
    <source>
        <dbReference type="PROSITE-ProRule" id="PRU10141"/>
    </source>
</evidence>
<dbReference type="InterPro" id="IPR001245">
    <property type="entry name" value="Ser-Thr/Tyr_kinase_cat_dom"/>
</dbReference>
<dbReference type="InterPro" id="IPR011009">
    <property type="entry name" value="Kinase-like_dom_sf"/>
</dbReference>
<evidence type="ECO:0000256" key="3">
    <source>
        <dbReference type="SAM" id="Phobius"/>
    </source>
</evidence>
<dbReference type="InterPro" id="IPR000719">
    <property type="entry name" value="Prot_kinase_dom"/>
</dbReference>
<protein>
    <recommendedName>
        <fullName evidence="4">Protein kinase domain-containing protein</fullName>
    </recommendedName>
</protein>
<feature type="region of interest" description="Disordered" evidence="2">
    <location>
        <begin position="1"/>
        <end position="32"/>
    </location>
</feature>
<dbReference type="EMBL" id="CM017326">
    <property type="protein sequence ID" value="KAE8077759.1"/>
    <property type="molecule type" value="Genomic_DNA"/>
</dbReference>
<keyword evidence="6" id="KW-1185">Reference proteome</keyword>
<gene>
    <name evidence="5" type="ORF">FH972_016290</name>
</gene>
<name>A0A5N6RFY3_9ROSI</name>
<dbReference type="Gene3D" id="3.30.200.20">
    <property type="entry name" value="Phosphorylase Kinase, domain 1"/>
    <property type="match status" value="1"/>
</dbReference>
<feature type="domain" description="Protein kinase" evidence="4">
    <location>
        <begin position="905"/>
        <end position="1146"/>
    </location>
</feature>
<dbReference type="PROSITE" id="PS50011">
    <property type="entry name" value="PROTEIN_KINASE_DOM"/>
    <property type="match status" value="1"/>
</dbReference>
<dbReference type="SUPFAM" id="SSF56112">
    <property type="entry name" value="Protein kinase-like (PK-like)"/>
    <property type="match status" value="1"/>
</dbReference>
<proteinExistence type="predicted"/>
<evidence type="ECO:0000256" key="2">
    <source>
        <dbReference type="SAM" id="MobiDB-lite"/>
    </source>
</evidence>
<dbReference type="PROSITE" id="PS00107">
    <property type="entry name" value="PROTEIN_KINASE_ATP"/>
    <property type="match status" value="1"/>
</dbReference>
<feature type="compositionally biased region" description="Basic residues" evidence="2">
    <location>
        <begin position="1"/>
        <end position="17"/>
    </location>
</feature>
<keyword evidence="3" id="KW-1133">Transmembrane helix</keyword>
<evidence type="ECO:0000259" key="4">
    <source>
        <dbReference type="PROSITE" id="PS50011"/>
    </source>
</evidence>
<dbReference type="GO" id="GO:0004672">
    <property type="term" value="F:protein kinase activity"/>
    <property type="evidence" value="ECO:0007669"/>
    <property type="project" value="InterPro"/>
</dbReference>
<dbReference type="InterPro" id="IPR007788">
    <property type="entry name" value="QCT"/>
</dbReference>
<dbReference type="PANTHER" id="PTHR37763">
    <property type="entry name" value="EXOSOME COMPLEX EXONUCLEASE"/>
    <property type="match status" value="1"/>
</dbReference>